<evidence type="ECO:0000259" key="1">
    <source>
        <dbReference type="PROSITE" id="PS50902"/>
    </source>
</evidence>
<dbReference type="PROSITE" id="PS50902">
    <property type="entry name" value="FLAVODOXIN_LIKE"/>
    <property type="match status" value="1"/>
</dbReference>
<dbReference type="EMBL" id="JANCLV010000003">
    <property type="protein sequence ID" value="MCP8999397.1"/>
    <property type="molecule type" value="Genomic_DNA"/>
</dbReference>
<name>A0ABT1LLS8_9MICC</name>
<dbReference type="Pfam" id="PF00258">
    <property type="entry name" value="Flavodoxin_1"/>
    <property type="match status" value="1"/>
</dbReference>
<reference evidence="2 3" key="1">
    <citation type="submission" date="2022-06" db="EMBL/GenBank/DDBJ databases">
        <title>Pseudarthrobacter sp. strain RMG13 Genome sequencing and assembly.</title>
        <authorList>
            <person name="Kim I."/>
        </authorList>
    </citation>
    <scope>NUCLEOTIDE SEQUENCE [LARGE SCALE GENOMIC DNA]</scope>
    <source>
        <strain evidence="2 3">RMG13</strain>
    </source>
</reference>
<sequence length="177" mass="18594">MKAAIVYESLYGNTHAVADAIAQGLQEVAEPLVMSVDEAAGTDPTATNLLVVGGPTHIHGMSRRPMWELAVKDALEHPEKGLVPDAAAGGQGLRAWFDALDKATGKAAAFDTRLEGNKLLTGQASKGIAKRLKQHGLELVAEPASFLVDATNQLLPGELDRAREWGRTLGAALTPAP</sequence>
<dbReference type="InterPro" id="IPR001226">
    <property type="entry name" value="Flavodoxin_CS"/>
</dbReference>
<evidence type="ECO:0000313" key="3">
    <source>
        <dbReference type="Proteomes" id="UP001524318"/>
    </source>
</evidence>
<dbReference type="Gene3D" id="3.40.50.360">
    <property type="match status" value="1"/>
</dbReference>
<keyword evidence="3" id="KW-1185">Reference proteome</keyword>
<dbReference type="RefSeq" id="WP_254748658.1">
    <property type="nucleotide sequence ID" value="NZ_JANCLV010000003.1"/>
</dbReference>
<dbReference type="InterPro" id="IPR008254">
    <property type="entry name" value="Flavodoxin/NO_synth"/>
</dbReference>
<evidence type="ECO:0000313" key="2">
    <source>
        <dbReference type="EMBL" id="MCP8999397.1"/>
    </source>
</evidence>
<feature type="domain" description="Flavodoxin-like" evidence="1">
    <location>
        <begin position="3"/>
        <end position="170"/>
    </location>
</feature>
<organism evidence="2 3">
    <name type="scientific">Pseudarthrobacter humi</name>
    <dbReference type="NCBI Taxonomy" id="2952523"/>
    <lineage>
        <taxon>Bacteria</taxon>
        <taxon>Bacillati</taxon>
        <taxon>Actinomycetota</taxon>
        <taxon>Actinomycetes</taxon>
        <taxon>Micrococcales</taxon>
        <taxon>Micrococcaceae</taxon>
        <taxon>Pseudarthrobacter</taxon>
    </lineage>
</organism>
<dbReference type="PROSITE" id="PS00201">
    <property type="entry name" value="FLAVODOXIN"/>
    <property type="match status" value="1"/>
</dbReference>
<proteinExistence type="predicted"/>
<gene>
    <name evidence="2" type="ORF">NFC73_06540</name>
</gene>
<dbReference type="SUPFAM" id="SSF52218">
    <property type="entry name" value="Flavoproteins"/>
    <property type="match status" value="1"/>
</dbReference>
<comment type="caution">
    <text evidence="2">The sequence shown here is derived from an EMBL/GenBank/DDBJ whole genome shotgun (WGS) entry which is preliminary data.</text>
</comment>
<dbReference type="Proteomes" id="UP001524318">
    <property type="component" value="Unassembled WGS sequence"/>
</dbReference>
<accession>A0ABT1LLS8</accession>
<dbReference type="InterPro" id="IPR029039">
    <property type="entry name" value="Flavoprotein-like_sf"/>
</dbReference>
<protein>
    <submittedName>
        <fullName evidence="2">Flavodoxin domain-containing protein</fullName>
    </submittedName>
</protein>